<accession>A0A4Q4PA83</accession>
<evidence type="ECO:0000313" key="1">
    <source>
        <dbReference type="EMBL" id="RYN35213.1"/>
    </source>
</evidence>
<keyword evidence="4" id="KW-1185">Reference proteome</keyword>
<sequence>MVPKPPPAKGASKRMQEAMEVLRQDEEFNERVQKPSTEAMFFDPGAPGTVDKRRRARANFKYFCEVCYKEENEVDMYAAETLTDRVCRFLEGMLRASKGMLQDKMQMNTLTQMRQALEWWIKVFTPTFSTFRTEFHTRVSRHIRLIAVEQELSIEHRQKNNLGTLELQMFYDQIKLENRGLDNLKQHYVAWVLAFITGASTCTCYKEETKRFSASSSAALQSTKARDNKGCSFQYYCRLLYNLSMHMPLLLHSL</sequence>
<evidence type="ECO:0000313" key="3">
    <source>
        <dbReference type="Proteomes" id="UP000292340"/>
    </source>
</evidence>
<dbReference type="Proteomes" id="UP000292340">
    <property type="component" value="Unassembled WGS sequence"/>
</dbReference>
<reference evidence="1" key="1">
    <citation type="submission" date="2017-10" db="EMBL/GenBank/DDBJ databases">
        <authorList>
            <person name="Armitage A.D."/>
            <person name="Barbara D.J."/>
            <person name="Woodhall J.W."/>
            <person name="Sreenivasaprasad S."/>
            <person name="Lane C.R."/>
            <person name="Clarkson J.P."/>
            <person name="Harrison R.J."/>
        </authorList>
    </citation>
    <scope>NUCLEOTIDE SEQUENCE</scope>
    <source>
        <strain evidence="1">FERA 1164</strain>
        <strain evidence="2">FERA 635</strain>
    </source>
</reference>
<comment type="caution">
    <text evidence="1">The sequence shown here is derived from an EMBL/GenBank/DDBJ whole genome shotgun (WGS) entry which is preliminary data.</text>
</comment>
<evidence type="ECO:0000313" key="2">
    <source>
        <dbReference type="EMBL" id="RYN93371.1"/>
    </source>
</evidence>
<dbReference type="EMBL" id="PDXF01000052">
    <property type="protein sequence ID" value="RYN93371.1"/>
    <property type="molecule type" value="Genomic_DNA"/>
</dbReference>
<gene>
    <name evidence="1" type="ORF">AA0115_g2029</name>
    <name evidence="2" type="ORF">AA0119_g9513</name>
</gene>
<evidence type="ECO:0000313" key="4">
    <source>
        <dbReference type="Proteomes" id="UP000293195"/>
    </source>
</evidence>
<dbReference type="Proteomes" id="UP000293195">
    <property type="component" value="Unassembled WGS sequence"/>
</dbReference>
<dbReference type="OrthoDB" id="3799483at2759"/>
<proteinExistence type="predicted"/>
<dbReference type="EMBL" id="PDXB01000004">
    <property type="protein sequence ID" value="RYN35213.1"/>
    <property type="molecule type" value="Genomic_DNA"/>
</dbReference>
<organism evidence="1 3">
    <name type="scientific">Alternaria tenuissima</name>
    <dbReference type="NCBI Taxonomy" id="119927"/>
    <lineage>
        <taxon>Eukaryota</taxon>
        <taxon>Fungi</taxon>
        <taxon>Dikarya</taxon>
        <taxon>Ascomycota</taxon>
        <taxon>Pezizomycotina</taxon>
        <taxon>Dothideomycetes</taxon>
        <taxon>Pleosporomycetidae</taxon>
        <taxon>Pleosporales</taxon>
        <taxon>Pleosporineae</taxon>
        <taxon>Pleosporaceae</taxon>
        <taxon>Alternaria</taxon>
        <taxon>Alternaria sect. Alternaria</taxon>
        <taxon>Alternaria alternata complex</taxon>
    </lineage>
</organism>
<name>A0A4Q4PA83_9PLEO</name>
<dbReference type="AlphaFoldDB" id="A0A4Q4PA83"/>
<protein>
    <submittedName>
        <fullName evidence="1">Uncharacterized protein</fullName>
    </submittedName>
</protein>
<reference evidence="1" key="2">
    <citation type="journal article" date="2019" name="bioRxiv">
        <title>Genomics, evolutionary history and diagnostics of the Alternaria alternata species group including apple and Asian pear pathotypes.</title>
        <authorList>
            <person name="Armitage A.D."/>
            <person name="Cockerton H.M."/>
            <person name="Sreenivasaprasad S."/>
            <person name="Woodhall J.W."/>
            <person name="Lane C.R."/>
            <person name="Harrison R.J."/>
            <person name="Clarkson J.P."/>
        </authorList>
    </citation>
    <scope>NUCLEOTIDE SEQUENCE</scope>
    <source>
        <strain evidence="1">FERA 1164</strain>
        <strain evidence="2">FERA 635</strain>
    </source>
</reference>